<protein>
    <submittedName>
        <fullName evidence="2">Uncharacterized protein</fullName>
    </submittedName>
</protein>
<reference evidence="2" key="2">
    <citation type="submission" date="2021-07" db="EMBL/GenBank/DDBJ databases">
        <title>Giant CbK-like Caulobacter bacteriophages have genetically divergent genomes.</title>
        <authorList>
            <person name="Wilson K."/>
            <person name="Ely B."/>
        </authorList>
    </citation>
    <scope>NUCLEOTIDE SEQUENCE</scope>
</reference>
<evidence type="ECO:0000313" key="3">
    <source>
        <dbReference type="Proteomes" id="UP000259683"/>
    </source>
</evidence>
<dbReference type="EMBL" id="MH588547">
    <property type="protein sequence ID" value="AXQ69825.1"/>
    <property type="molecule type" value="Genomic_DNA"/>
</dbReference>
<dbReference type="Proteomes" id="UP000259683">
    <property type="component" value="Segment"/>
</dbReference>
<sequence length="280" mass="31292">MTLPQSAEQIVELFLREGQSARQTGVDDKGRPVAAIQYPCGRCGGAGRSEQWAATGYTCYQCGGHGRGKTRHERLYTAEELAKLNAVRDKQREKKRGAYEAAQAARLKAEEEAREARKDKLAADPFYQSFSALYARKAMAEDGRDQPGGFLASMWRLIQHQDLTLAQIEAVQKFIDRDNETRARLANARHVGVVGERIEFSGEVVDARCLREATSWMSGRYLIKIRIENGQILTYFGSRFIRQGTPVAGKATISAHETYKDEPQTVIKNPRFSTGGNDDD</sequence>
<organism evidence="2 3">
    <name type="scientific">Caulobacter phage CcrSC</name>
    <dbReference type="NCBI Taxonomy" id="2283272"/>
    <lineage>
        <taxon>Viruses</taxon>
        <taxon>Duplodnaviria</taxon>
        <taxon>Heunggongvirae</taxon>
        <taxon>Uroviricota</taxon>
        <taxon>Caudoviricetes</taxon>
        <taxon>Jeanschmidtviridae</taxon>
        <taxon>Bertelyvirus</taxon>
        <taxon>Bertelyvirus SC</taxon>
    </lineage>
</organism>
<evidence type="ECO:0000256" key="1">
    <source>
        <dbReference type="SAM" id="Coils"/>
    </source>
</evidence>
<accession>A0A385EFL9</accession>
<keyword evidence="1" id="KW-0175">Coiled coil</keyword>
<keyword evidence="3" id="KW-1185">Reference proteome</keyword>
<name>A0A385EFL9_9CAUD</name>
<proteinExistence type="predicted"/>
<feature type="coiled-coil region" evidence="1">
    <location>
        <begin position="92"/>
        <end position="119"/>
    </location>
</feature>
<reference evidence="2" key="1">
    <citation type="submission" date="2018-07" db="EMBL/GenBank/DDBJ databases">
        <authorList>
            <person name="Wilson K.M."/>
            <person name="Ely B."/>
        </authorList>
    </citation>
    <scope>NUCLEOTIDE SEQUENCE</scope>
</reference>
<evidence type="ECO:0000313" key="2">
    <source>
        <dbReference type="EMBL" id="AXQ69825.1"/>
    </source>
</evidence>
<gene>
    <name evidence="2" type="ORF">CcrSC_gp243c</name>
</gene>